<dbReference type="Gene3D" id="3.30.160.100">
    <property type="entry name" value="Ribosome hibernation promotion factor-like"/>
    <property type="match status" value="1"/>
</dbReference>
<reference evidence="1 2" key="1">
    <citation type="submission" date="2024-09" db="EMBL/GenBank/DDBJ databases">
        <authorList>
            <person name="Sun Q."/>
            <person name="Mori K."/>
        </authorList>
    </citation>
    <scope>NUCLEOTIDE SEQUENCE [LARGE SCALE GENOMIC DNA]</scope>
    <source>
        <strain evidence="1 2">CCM 7792</strain>
    </source>
</reference>
<name>A0ABV6FBH6_9BURK</name>
<evidence type="ECO:0000313" key="2">
    <source>
        <dbReference type="Proteomes" id="UP001589773"/>
    </source>
</evidence>
<evidence type="ECO:0000313" key="1">
    <source>
        <dbReference type="EMBL" id="MFC0250679.1"/>
    </source>
</evidence>
<dbReference type="Proteomes" id="UP001589773">
    <property type="component" value="Unassembled WGS sequence"/>
</dbReference>
<proteinExistence type="predicted"/>
<dbReference type="InterPro" id="IPR036567">
    <property type="entry name" value="RHF-like"/>
</dbReference>
<accession>A0ABV6FBH6</accession>
<dbReference type="EMBL" id="JBHLWP010000003">
    <property type="protein sequence ID" value="MFC0250679.1"/>
    <property type="molecule type" value="Genomic_DNA"/>
</dbReference>
<dbReference type="RefSeq" id="WP_379677444.1">
    <property type="nucleotide sequence ID" value="NZ_JBHLWP010000003.1"/>
</dbReference>
<organism evidence="1 2">
    <name type="scientific">Massilia consociata</name>
    <dbReference type="NCBI Taxonomy" id="760117"/>
    <lineage>
        <taxon>Bacteria</taxon>
        <taxon>Pseudomonadati</taxon>
        <taxon>Pseudomonadota</taxon>
        <taxon>Betaproteobacteria</taxon>
        <taxon>Burkholderiales</taxon>
        <taxon>Oxalobacteraceae</taxon>
        <taxon>Telluria group</taxon>
        <taxon>Massilia</taxon>
    </lineage>
</organism>
<dbReference type="Pfam" id="PF02482">
    <property type="entry name" value="Ribosomal_S30AE"/>
    <property type="match status" value="1"/>
</dbReference>
<sequence length="125" mass="13785">MQINVNTNSSISGSQGLEEHVETVLRSSIERFEEHITRVEVHLSNENKEKHADGGNSCTIEVRVRGHQPIVVHEHSDDLRQSIKNAGSKMARALDSMFGRLQDKGRHGIAAPAVDALADKHLTDS</sequence>
<gene>
    <name evidence="1" type="ORF">ACFFJK_02150</name>
</gene>
<dbReference type="InterPro" id="IPR003489">
    <property type="entry name" value="RHF/RaiA"/>
</dbReference>
<comment type="caution">
    <text evidence="1">The sequence shown here is derived from an EMBL/GenBank/DDBJ whole genome shotgun (WGS) entry which is preliminary data.</text>
</comment>
<protein>
    <submittedName>
        <fullName evidence="1">HPF/RaiA family ribosome-associated protein</fullName>
    </submittedName>
</protein>
<dbReference type="SUPFAM" id="SSF69754">
    <property type="entry name" value="Ribosome binding protein Y (YfiA homologue)"/>
    <property type="match status" value="1"/>
</dbReference>
<keyword evidence="2" id="KW-1185">Reference proteome</keyword>